<dbReference type="RefSeq" id="WP_344587421.1">
    <property type="nucleotide sequence ID" value="NZ_BAAARW010000003.1"/>
</dbReference>
<dbReference type="Proteomes" id="UP001501231">
    <property type="component" value="Unassembled WGS sequence"/>
</dbReference>
<evidence type="ECO:0000313" key="3">
    <source>
        <dbReference type="Proteomes" id="UP001501231"/>
    </source>
</evidence>
<comment type="caution">
    <text evidence="2">The sequence shown here is derived from an EMBL/GenBank/DDBJ whole genome shotgun (WGS) entry which is preliminary data.</text>
</comment>
<keyword evidence="1" id="KW-0812">Transmembrane</keyword>
<dbReference type="EMBL" id="BAAARW010000003">
    <property type="protein sequence ID" value="GAA2405327.1"/>
    <property type="molecule type" value="Genomic_DNA"/>
</dbReference>
<protein>
    <submittedName>
        <fullName evidence="2">Uncharacterized protein</fullName>
    </submittedName>
</protein>
<feature type="transmembrane region" description="Helical" evidence="1">
    <location>
        <begin position="22"/>
        <end position="55"/>
    </location>
</feature>
<evidence type="ECO:0000256" key="1">
    <source>
        <dbReference type="SAM" id="Phobius"/>
    </source>
</evidence>
<gene>
    <name evidence="2" type="ORF">GCM10010191_11440</name>
</gene>
<accession>A0ABP5VJV5</accession>
<keyword evidence="1" id="KW-0472">Membrane</keyword>
<proteinExistence type="predicted"/>
<evidence type="ECO:0000313" key="2">
    <source>
        <dbReference type="EMBL" id="GAA2405327.1"/>
    </source>
</evidence>
<sequence length="69" mass="7257">MTDHNRINETALLDQLGGPSGLVYTAVPVAAFVAANAFLGLPVAIGIAIAAALVARQELPHWHHQRFSG</sequence>
<organism evidence="2 3">
    <name type="scientific">Actinomadura vinacea</name>
    <dbReference type="NCBI Taxonomy" id="115336"/>
    <lineage>
        <taxon>Bacteria</taxon>
        <taxon>Bacillati</taxon>
        <taxon>Actinomycetota</taxon>
        <taxon>Actinomycetes</taxon>
        <taxon>Streptosporangiales</taxon>
        <taxon>Thermomonosporaceae</taxon>
        <taxon>Actinomadura</taxon>
    </lineage>
</organism>
<keyword evidence="1" id="KW-1133">Transmembrane helix</keyword>
<keyword evidence="3" id="KW-1185">Reference proteome</keyword>
<reference evidence="3" key="1">
    <citation type="journal article" date="2019" name="Int. J. Syst. Evol. Microbiol.">
        <title>The Global Catalogue of Microorganisms (GCM) 10K type strain sequencing project: providing services to taxonomists for standard genome sequencing and annotation.</title>
        <authorList>
            <consortium name="The Broad Institute Genomics Platform"/>
            <consortium name="The Broad Institute Genome Sequencing Center for Infectious Disease"/>
            <person name="Wu L."/>
            <person name="Ma J."/>
        </authorList>
    </citation>
    <scope>NUCLEOTIDE SEQUENCE [LARGE SCALE GENOMIC DNA]</scope>
    <source>
        <strain evidence="3">JCM 3325</strain>
    </source>
</reference>
<name>A0ABP5VJV5_9ACTN</name>